<dbReference type="Proteomes" id="UP000241890">
    <property type="component" value="Unassembled WGS sequence"/>
</dbReference>
<dbReference type="InParanoid" id="A0A2R5GVM2"/>
<dbReference type="GO" id="GO:0003677">
    <property type="term" value="F:DNA binding"/>
    <property type="evidence" value="ECO:0007669"/>
    <property type="project" value="UniProtKB-KW"/>
</dbReference>
<feature type="compositionally biased region" description="Low complexity" evidence="1">
    <location>
        <begin position="459"/>
        <end position="469"/>
    </location>
</feature>
<name>A0A2R5GVM2_9STRA</name>
<feature type="compositionally biased region" description="Acidic residues" evidence="1">
    <location>
        <begin position="65"/>
        <end position="77"/>
    </location>
</feature>
<evidence type="ECO:0000256" key="1">
    <source>
        <dbReference type="SAM" id="MobiDB-lite"/>
    </source>
</evidence>
<feature type="compositionally biased region" description="Acidic residues" evidence="1">
    <location>
        <begin position="536"/>
        <end position="545"/>
    </location>
</feature>
<keyword evidence="2" id="KW-0238">DNA-binding</keyword>
<comment type="caution">
    <text evidence="2">The sequence shown here is derived from an EMBL/GenBank/DDBJ whole genome shotgun (WGS) entry which is preliminary data.</text>
</comment>
<feature type="region of interest" description="Disordered" evidence="1">
    <location>
        <begin position="403"/>
        <end position="545"/>
    </location>
</feature>
<feature type="compositionally biased region" description="Acidic residues" evidence="1">
    <location>
        <begin position="519"/>
        <end position="529"/>
    </location>
</feature>
<dbReference type="AlphaFoldDB" id="A0A2R5GVM2"/>
<feature type="compositionally biased region" description="Basic residues" evidence="1">
    <location>
        <begin position="504"/>
        <end position="513"/>
    </location>
</feature>
<accession>A0A2R5GVM2</accession>
<evidence type="ECO:0000313" key="3">
    <source>
        <dbReference type="Proteomes" id="UP000241890"/>
    </source>
</evidence>
<feature type="region of interest" description="Disordered" evidence="1">
    <location>
        <begin position="1"/>
        <end position="205"/>
    </location>
</feature>
<keyword evidence="3" id="KW-1185">Reference proteome</keyword>
<organism evidence="2 3">
    <name type="scientific">Hondaea fermentalgiana</name>
    <dbReference type="NCBI Taxonomy" id="2315210"/>
    <lineage>
        <taxon>Eukaryota</taxon>
        <taxon>Sar</taxon>
        <taxon>Stramenopiles</taxon>
        <taxon>Bigyra</taxon>
        <taxon>Labyrinthulomycetes</taxon>
        <taxon>Thraustochytrida</taxon>
        <taxon>Thraustochytriidae</taxon>
        <taxon>Hondaea</taxon>
    </lineage>
</organism>
<dbReference type="EMBL" id="BEYU01000204">
    <property type="protein sequence ID" value="GBG34615.1"/>
    <property type="molecule type" value="Genomic_DNA"/>
</dbReference>
<feature type="compositionally biased region" description="Basic residues" evidence="1">
    <location>
        <begin position="125"/>
        <end position="143"/>
    </location>
</feature>
<feature type="compositionally biased region" description="Polar residues" evidence="1">
    <location>
        <begin position="411"/>
        <end position="428"/>
    </location>
</feature>
<feature type="compositionally biased region" description="Basic residues" evidence="1">
    <location>
        <begin position="43"/>
        <end position="61"/>
    </location>
</feature>
<gene>
    <name evidence="2" type="ORF">FCC1311_108372</name>
</gene>
<sequence>MPRSARARGAPVSYKDQLSSDEDSKNSDAADEDSDEVQVAKGTKPKSTGKKTRKASASRRRGAGDSDDDFGEGDDDFYSARGKSDSDDDDDSSSFGGTPRRRNTIVLDADESDNDVLSDIVMKKPSAKKKPTTPKASAKKGVTKTKTVGTGTPQKRKLKAGSESASSAKAKKQKTLLTGGSQVKATSSQTKKTTAKRGGGSGGVKTFQTREDVEAANVQDAAVKEAAKLSMMSQERDILSPTQGLSLPRAVAACDNREFKVSQSMNRKHHRLFVLPGQMSLQSIGTCGTIEGFASTKPVLNIEFAEEGKTLRLLGALIHPDTNYLHVNFDEREKQGVTLDAKYEEVVVFTSYEWVTRDGNGTMEVLRQGPAEEINWADPLMLGESYKARALASVPLTETEDLASQGDVSMVGSSQDTSQTSKRSSSNAAKWMSDESESDEPEFQEGSVTITTPRRAVSRRSAAQSARKAFQVSDDDDNDDDDEDDDQEEDDEMNDDGNSNKAASKPKRRRSAAKKVIDLDLDEDEDDNEDGRRADDDDDDDYVVE</sequence>
<feature type="compositionally biased region" description="Acidic residues" evidence="1">
    <location>
        <begin position="473"/>
        <end position="495"/>
    </location>
</feature>
<proteinExistence type="predicted"/>
<feature type="compositionally biased region" description="Acidic residues" evidence="1">
    <location>
        <begin position="434"/>
        <end position="443"/>
    </location>
</feature>
<reference evidence="2 3" key="1">
    <citation type="submission" date="2017-12" db="EMBL/GenBank/DDBJ databases">
        <title>Sequencing, de novo assembly and annotation of complete genome of a new Thraustochytrid species, strain FCC1311.</title>
        <authorList>
            <person name="Sedici K."/>
            <person name="Godart F."/>
            <person name="Aiese Cigliano R."/>
            <person name="Sanseverino W."/>
            <person name="Barakat M."/>
            <person name="Ortet P."/>
            <person name="Marechal E."/>
            <person name="Cagnac O."/>
            <person name="Amato A."/>
        </authorList>
    </citation>
    <scope>NUCLEOTIDE SEQUENCE [LARGE SCALE GENOMIC DNA]</scope>
</reference>
<protein>
    <submittedName>
        <fullName evidence="2">DNA-binding protein RHL1</fullName>
    </submittedName>
</protein>
<evidence type="ECO:0000313" key="2">
    <source>
        <dbReference type="EMBL" id="GBG34615.1"/>
    </source>
</evidence>